<protein>
    <submittedName>
        <fullName evidence="1">PhiH1 repressor</fullName>
    </submittedName>
</protein>
<comment type="caution">
    <text evidence="1">The sequence shown here is derived from an EMBL/GenBank/DDBJ whole genome shotgun (WGS) entry which is preliminary data.</text>
</comment>
<organism evidence="1 2">
    <name type="scientific">Natrinema saccharevitans</name>
    <dbReference type="NCBI Taxonomy" id="301967"/>
    <lineage>
        <taxon>Archaea</taxon>
        <taxon>Methanobacteriati</taxon>
        <taxon>Methanobacteriota</taxon>
        <taxon>Stenosarchaea group</taxon>
        <taxon>Halobacteria</taxon>
        <taxon>Halobacteriales</taxon>
        <taxon>Natrialbaceae</taxon>
        <taxon>Natrinema</taxon>
    </lineage>
</organism>
<evidence type="ECO:0000313" key="1">
    <source>
        <dbReference type="EMBL" id="OLZ39456.1"/>
    </source>
</evidence>
<dbReference type="SUPFAM" id="SSF46785">
    <property type="entry name" value="Winged helix' DNA-binding domain"/>
    <property type="match status" value="1"/>
</dbReference>
<dbReference type="Proteomes" id="UP000189370">
    <property type="component" value="Unassembled WGS sequence"/>
</dbReference>
<sequence length="82" mass="9175">MQTPTDEQVLKVLDTGLMLGPTAIAKNIDKHRVTVSNRLRELCNYGLVERPEEGYYGITDLGEQYLEGELDASELDESTDES</sequence>
<keyword evidence="2" id="KW-1185">Reference proteome</keyword>
<proteinExistence type="predicted"/>
<dbReference type="AlphaFoldDB" id="A0A1S8AS60"/>
<gene>
    <name evidence="1" type="ORF">A6E15_18255</name>
</gene>
<dbReference type="OrthoDB" id="285635at2157"/>
<accession>A0A1S8AS60</accession>
<dbReference type="EMBL" id="LWLN01000002">
    <property type="protein sequence ID" value="OLZ39456.1"/>
    <property type="molecule type" value="Genomic_DNA"/>
</dbReference>
<dbReference type="InterPro" id="IPR036390">
    <property type="entry name" value="WH_DNA-bd_sf"/>
</dbReference>
<dbReference type="Gene3D" id="1.10.10.10">
    <property type="entry name" value="Winged helix-like DNA-binding domain superfamily/Winged helix DNA-binding domain"/>
    <property type="match status" value="1"/>
</dbReference>
<name>A0A1S8AS60_9EURY</name>
<evidence type="ECO:0000313" key="2">
    <source>
        <dbReference type="Proteomes" id="UP000189370"/>
    </source>
</evidence>
<reference evidence="2" key="1">
    <citation type="submission" date="2016-04" db="EMBL/GenBank/DDBJ databases">
        <authorList>
            <person name="Chen S.-C."/>
            <person name="Lai M.-C."/>
        </authorList>
    </citation>
    <scope>NUCLEOTIDE SEQUENCE [LARGE SCALE GENOMIC DNA]</scope>
    <source>
        <strain evidence="2">AB14</strain>
    </source>
</reference>
<dbReference type="InterPro" id="IPR036388">
    <property type="entry name" value="WH-like_DNA-bd_sf"/>
</dbReference>